<dbReference type="SUPFAM" id="SSF46785">
    <property type="entry name" value="Winged helix' DNA-binding domain"/>
    <property type="match status" value="1"/>
</dbReference>
<dbReference type="InterPro" id="IPR036390">
    <property type="entry name" value="WH_DNA-bd_sf"/>
</dbReference>
<evidence type="ECO:0000313" key="1">
    <source>
        <dbReference type="EMBL" id="MDP9763220.1"/>
    </source>
</evidence>
<gene>
    <name evidence="1" type="ORF">QO006_000633</name>
</gene>
<reference evidence="1 2" key="1">
    <citation type="submission" date="2023-07" db="EMBL/GenBank/DDBJ databases">
        <title>Genomic Encyclopedia of Type Strains, Phase IV (KMG-IV): sequencing the most valuable type-strain genomes for metagenomic binning, comparative biology and taxonomic classification.</title>
        <authorList>
            <person name="Goeker M."/>
        </authorList>
    </citation>
    <scope>NUCLEOTIDE SEQUENCE [LARGE SCALE GENOMIC DNA]</scope>
    <source>
        <strain evidence="1 2">NIO-1023</strain>
    </source>
</reference>
<organism evidence="1 2">
    <name type="scientific">Deinococcus enclensis</name>
    <dbReference type="NCBI Taxonomy" id="1049582"/>
    <lineage>
        <taxon>Bacteria</taxon>
        <taxon>Thermotogati</taxon>
        <taxon>Deinococcota</taxon>
        <taxon>Deinococci</taxon>
        <taxon>Deinococcales</taxon>
        <taxon>Deinococcaceae</taxon>
        <taxon>Deinococcus</taxon>
    </lineage>
</organism>
<proteinExistence type="predicted"/>
<accession>A0ABT9M9G4</accession>
<comment type="caution">
    <text evidence="1">The sequence shown here is derived from an EMBL/GenBank/DDBJ whole genome shotgun (WGS) entry which is preliminary data.</text>
</comment>
<dbReference type="InterPro" id="IPR036388">
    <property type="entry name" value="WH-like_DNA-bd_sf"/>
</dbReference>
<evidence type="ECO:0000313" key="2">
    <source>
        <dbReference type="Proteomes" id="UP001232163"/>
    </source>
</evidence>
<protein>
    <recommendedName>
        <fullName evidence="3">MarR family transcriptional regulator</fullName>
    </recommendedName>
</protein>
<dbReference type="Gene3D" id="1.10.10.10">
    <property type="entry name" value="Winged helix-like DNA-binding domain superfamily/Winged helix DNA-binding domain"/>
    <property type="match status" value="1"/>
</dbReference>
<dbReference type="RefSeq" id="WP_307464035.1">
    <property type="nucleotide sequence ID" value="NZ_JAURUR010000001.1"/>
</dbReference>
<sequence>MTGSPLAGILRSVALRPRTPAELARELGSTPEALGGMLGTLHAGGYVQAAASGEGACACGPCSLKSLCRNAAQDVPPLHLLRLTPRGEAYLRRLGQLT</sequence>
<dbReference type="Proteomes" id="UP001232163">
    <property type="component" value="Unassembled WGS sequence"/>
</dbReference>
<keyword evidence="2" id="KW-1185">Reference proteome</keyword>
<name>A0ABT9M9G4_9DEIO</name>
<evidence type="ECO:0008006" key="3">
    <source>
        <dbReference type="Google" id="ProtNLM"/>
    </source>
</evidence>
<dbReference type="EMBL" id="JAURUR010000001">
    <property type="protein sequence ID" value="MDP9763220.1"/>
    <property type="molecule type" value="Genomic_DNA"/>
</dbReference>